<proteinExistence type="predicted"/>
<accession>A0AAD8WT29</accession>
<reference evidence="1" key="1">
    <citation type="submission" date="2023-07" db="EMBL/GenBank/DDBJ databases">
        <title>A chromosome-level genome assembly of Lolium multiflorum.</title>
        <authorList>
            <person name="Chen Y."/>
            <person name="Copetti D."/>
            <person name="Kolliker R."/>
            <person name="Studer B."/>
        </authorList>
    </citation>
    <scope>NUCLEOTIDE SEQUENCE</scope>
    <source>
        <strain evidence="1">02402/16</strain>
        <tissue evidence="1">Leaf</tissue>
    </source>
</reference>
<comment type="caution">
    <text evidence="1">The sequence shown here is derived from an EMBL/GenBank/DDBJ whole genome shotgun (WGS) entry which is preliminary data.</text>
</comment>
<protein>
    <submittedName>
        <fullName evidence="1">Uncharacterized protein</fullName>
    </submittedName>
</protein>
<gene>
    <name evidence="1" type="ORF">QYE76_038654</name>
</gene>
<keyword evidence="2" id="KW-1185">Reference proteome</keyword>
<name>A0AAD8WT29_LOLMU</name>
<organism evidence="1 2">
    <name type="scientific">Lolium multiflorum</name>
    <name type="common">Italian ryegrass</name>
    <name type="synonym">Lolium perenne subsp. multiflorum</name>
    <dbReference type="NCBI Taxonomy" id="4521"/>
    <lineage>
        <taxon>Eukaryota</taxon>
        <taxon>Viridiplantae</taxon>
        <taxon>Streptophyta</taxon>
        <taxon>Embryophyta</taxon>
        <taxon>Tracheophyta</taxon>
        <taxon>Spermatophyta</taxon>
        <taxon>Magnoliopsida</taxon>
        <taxon>Liliopsida</taxon>
        <taxon>Poales</taxon>
        <taxon>Poaceae</taxon>
        <taxon>BOP clade</taxon>
        <taxon>Pooideae</taxon>
        <taxon>Poodae</taxon>
        <taxon>Poeae</taxon>
        <taxon>Poeae Chloroplast Group 2 (Poeae type)</taxon>
        <taxon>Loliodinae</taxon>
        <taxon>Loliinae</taxon>
        <taxon>Lolium</taxon>
    </lineage>
</organism>
<sequence length="108" mass="10913">MALSPTPAMPIGDGNGALLCSSSDHAPRLPSTRSLLPVPVAPAALVEVERVAEVSGEDRAGRGGGYQSGSGPLAAQQARDLQLISMNVLRFACVGNLCATLHAVGCCS</sequence>
<dbReference type="AlphaFoldDB" id="A0AAD8WT29"/>
<evidence type="ECO:0000313" key="2">
    <source>
        <dbReference type="Proteomes" id="UP001231189"/>
    </source>
</evidence>
<dbReference type="EMBL" id="JAUUTY010000002">
    <property type="protein sequence ID" value="KAK1677806.1"/>
    <property type="molecule type" value="Genomic_DNA"/>
</dbReference>
<dbReference type="Proteomes" id="UP001231189">
    <property type="component" value="Unassembled WGS sequence"/>
</dbReference>
<evidence type="ECO:0000313" key="1">
    <source>
        <dbReference type="EMBL" id="KAK1677806.1"/>
    </source>
</evidence>